<keyword evidence="2 7" id="KW-0813">Transport</keyword>
<feature type="transmembrane region" description="Helical" evidence="7">
    <location>
        <begin position="261"/>
        <end position="281"/>
    </location>
</feature>
<evidence type="ECO:0000256" key="5">
    <source>
        <dbReference type="ARBA" id="ARBA00022989"/>
    </source>
</evidence>
<dbReference type="InterPro" id="IPR035906">
    <property type="entry name" value="MetI-like_sf"/>
</dbReference>
<dbReference type="AlphaFoldDB" id="A0A3S1BPR9"/>
<evidence type="ECO:0000256" key="4">
    <source>
        <dbReference type="ARBA" id="ARBA00022692"/>
    </source>
</evidence>
<evidence type="ECO:0000313" key="10">
    <source>
        <dbReference type="Proteomes" id="UP000279446"/>
    </source>
</evidence>
<dbReference type="PROSITE" id="PS50928">
    <property type="entry name" value="ABC_TM1"/>
    <property type="match status" value="1"/>
</dbReference>
<name>A0A3S1BPR9_9BACL</name>
<protein>
    <submittedName>
        <fullName evidence="9">Sugar ABC transporter permease</fullName>
    </submittedName>
</protein>
<dbReference type="Proteomes" id="UP000279446">
    <property type="component" value="Unassembled WGS sequence"/>
</dbReference>
<evidence type="ECO:0000256" key="1">
    <source>
        <dbReference type="ARBA" id="ARBA00004651"/>
    </source>
</evidence>
<dbReference type="RefSeq" id="WP_127191992.1">
    <property type="nucleotide sequence ID" value="NZ_RZNY01000007.1"/>
</dbReference>
<evidence type="ECO:0000256" key="3">
    <source>
        <dbReference type="ARBA" id="ARBA00022475"/>
    </source>
</evidence>
<dbReference type="SUPFAM" id="SSF161098">
    <property type="entry name" value="MetI-like"/>
    <property type="match status" value="1"/>
</dbReference>
<evidence type="ECO:0000256" key="2">
    <source>
        <dbReference type="ARBA" id="ARBA00022448"/>
    </source>
</evidence>
<feature type="transmembrane region" description="Helical" evidence="7">
    <location>
        <begin position="155"/>
        <end position="178"/>
    </location>
</feature>
<reference evidence="9 10" key="1">
    <citation type="submission" date="2018-12" db="EMBL/GenBank/DDBJ databases">
        <authorList>
            <person name="Sun L."/>
            <person name="Chen Z."/>
        </authorList>
    </citation>
    <scope>NUCLEOTIDE SEQUENCE [LARGE SCALE GENOMIC DNA]</scope>
    <source>
        <strain evidence="9 10">DSM 15890</strain>
    </source>
</reference>
<evidence type="ECO:0000256" key="7">
    <source>
        <dbReference type="RuleBase" id="RU363032"/>
    </source>
</evidence>
<dbReference type="GO" id="GO:0055085">
    <property type="term" value="P:transmembrane transport"/>
    <property type="evidence" value="ECO:0007669"/>
    <property type="project" value="InterPro"/>
</dbReference>
<dbReference type="InterPro" id="IPR000515">
    <property type="entry name" value="MetI-like"/>
</dbReference>
<dbReference type="InterPro" id="IPR051393">
    <property type="entry name" value="ABC_transporter_permease"/>
</dbReference>
<proteinExistence type="inferred from homology"/>
<evidence type="ECO:0000256" key="6">
    <source>
        <dbReference type="ARBA" id="ARBA00023136"/>
    </source>
</evidence>
<dbReference type="CDD" id="cd06261">
    <property type="entry name" value="TM_PBP2"/>
    <property type="match status" value="1"/>
</dbReference>
<comment type="caution">
    <text evidence="9">The sequence shown here is derived from an EMBL/GenBank/DDBJ whole genome shotgun (WGS) entry which is preliminary data.</text>
</comment>
<dbReference type="Pfam" id="PF00528">
    <property type="entry name" value="BPD_transp_1"/>
    <property type="match status" value="1"/>
</dbReference>
<feature type="transmembrane region" description="Helical" evidence="7">
    <location>
        <begin position="9"/>
        <end position="28"/>
    </location>
</feature>
<dbReference type="EMBL" id="RZNY01000007">
    <property type="protein sequence ID" value="RUT46655.1"/>
    <property type="molecule type" value="Genomic_DNA"/>
</dbReference>
<evidence type="ECO:0000313" key="9">
    <source>
        <dbReference type="EMBL" id="RUT46655.1"/>
    </source>
</evidence>
<keyword evidence="10" id="KW-1185">Reference proteome</keyword>
<dbReference type="OrthoDB" id="145927at2"/>
<feature type="transmembrane region" description="Helical" evidence="7">
    <location>
        <begin position="105"/>
        <end position="126"/>
    </location>
</feature>
<keyword evidence="5 7" id="KW-1133">Transmembrane helix</keyword>
<dbReference type="PANTHER" id="PTHR30193">
    <property type="entry name" value="ABC TRANSPORTER PERMEASE PROTEIN"/>
    <property type="match status" value="1"/>
</dbReference>
<organism evidence="9 10">
    <name type="scientific">Paenibacillus anaericanus</name>
    <dbReference type="NCBI Taxonomy" id="170367"/>
    <lineage>
        <taxon>Bacteria</taxon>
        <taxon>Bacillati</taxon>
        <taxon>Bacillota</taxon>
        <taxon>Bacilli</taxon>
        <taxon>Bacillales</taxon>
        <taxon>Paenibacillaceae</taxon>
        <taxon>Paenibacillus</taxon>
    </lineage>
</organism>
<comment type="subcellular location">
    <subcellularLocation>
        <location evidence="1 7">Cell membrane</location>
        <topology evidence="1 7">Multi-pass membrane protein</topology>
    </subcellularLocation>
</comment>
<sequence length="291" mass="32907">MRYTVQKRLVIFSFLCIPVGLLVLFLLYPTVKLFQFSFTNWNGISESFEYTGLKNYITAFQTPEVWTALGNNFLYFILHVIFIPLEIMVAVFLNNKIKGSNFFRSIVFMPYILNGVAVAYIFSYLYNPINGPLNALLGDMNLEFLIRNWLSDSSVVNYSLVAVSLWRFSGFHVILFLAGLQSVPADLYEAATIDGASGFQKFRYITAPGISRVIEIVLFLNVRGALQVFDIPFLMTQGGPGTASTTFTVYTIQTAFKYNNYGLASTLAVILMTIIIVFSMLQSRLFKGREE</sequence>
<dbReference type="PANTHER" id="PTHR30193:SF37">
    <property type="entry name" value="INNER MEMBRANE ABC TRANSPORTER PERMEASE PROTEIN YCJO"/>
    <property type="match status" value="1"/>
</dbReference>
<feature type="domain" description="ABC transmembrane type-1" evidence="8">
    <location>
        <begin position="68"/>
        <end position="282"/>
    </location>
</feature>
<accession>A0A3S1BPR9</accession>
<dbReference type="Gene3D" id="1.10.3720.10">
    <property type="entry name" value="MetI-like"/>
    <property type="match status" value="1"/>
</dbReference>
<keyword evidence="3" id="KW-1003">Cell membrane</keyword>
<evidence type="ECO:0000259" key="8">
    <source>
        <dbReference type="PROSITE" id="PS50928"/>
    </source>
</evidence>
<comment type="similarity">
    <text evidence="7">Belongs to the binding-protein-dependent transport system permease family.</text>
</comment>
<feature type="transmembrane region" description="Helical" evidence="7">
    <location>
        <begin position="73"/>
        <end position="93"/>
    </location>
</feature>
<keyword evidence="4 7" id="KW-0812">Transmembrane</keyword>
<keyword evidence="6 7" id="KW-0472">Membrane</keyword>
<gene>
    <name evidence="9" type="ORF">EJP82_10420</name>
</gene>
<dbReference type="GO" id="GO:0005886">
    <property type="term" value="C:plasma membrane"/>
    <property type="evidence" value="ECO:0007669"/>
    <property type="project" value="UniProtKB-SubCell"/>
</dbReference>